<dbReference type="AlphaFoldDB" id="A0A7G8BGC0"/>
<dbReference type="KEGG" id="adin:H7849_21365"/>
<evidence type="ECO:0000313" key="1">
    <source>
        <dbReference type="EMBL" id="QNI31590.1"/>
    </source>
</evidence>
<dbReference type="Proteomes" id="UP000515312">
    <property type="component" value="Chromosome"/>
</dbReference>
<dbReference type="EMBL" id="CP060394">
    <property type="protein sequence ID" value="QNI31590.1"/>
    <property type="molecule type" value="Genomic_DNA"/>
</dbReference>
<evidence type="ECO:0000313" key="2">
    <source>
        <dbReference type="Proteomes" id="UP000515312"/>
    </source>
</evidence>
<protein>
    <submittedName>
        <fullName evidence="1">Uncharacterized protein</fullName>
    </submittedName>
</protein>
<keyword evidence="2" id="KW-1185">Reference proteome</keyword>
<organism evidence="1 2">
    <name type="scientific">Alloacidobacterium dinghuense</name>
    <dbReference type="NCBI Taxonomy" id="2763107"/>
    <lineage>
        <taxon>Bacteria</taxon>
        <taxon>Pseudomonadati</taxon>
        <taxon>Acidobacteriota</taxon>
        <taxon>Terriglobia</taxon>
        <taxon>Terriglobales</taxon>
        <taxon>Acidobacteriaceae</taxon>
        <taxon>Alloacidobacterium</taxon>
    </lineage>
</organism>
<gene>
    <name evidence="1" type="ORF">H7849_21365</name>
</gene>
<proteinExistence type="predicted"/>
<accession>A0A7G8BGC0</accession>
<name>A0A7G8BGC0_9BACT</name>
<sequence length="49" mass="5269">MNPIDKLVSDALGDFRKVAALADAAFIADTITVEIMPKPHKPPKRLPVG</sequence>
<dbReference type="RefSeq" id="WP_186742358.1">
    <property type="nucleotide sequence ID" value="NZ_CP060394.1"/>
</dbReference>
<reference evidence="1 2" key="1">
    <citation type="submission" date="2020-08" db="EMBL/GenBank/DDBJ databases">
        <title>Edaphobacter telluris sp. nov. and Acidobacterium dinghuensis sp. nov., two acidobacteria isolated from forest soil.</title>
        <authorList>
            <person name="Fu J."/>
            <person name="Qiu L."/>
        </authorList>
    </citation>
    <scope>NUCLEOTIDE SEQUENCE [LARGE SCALE GENOMIC DNA]</scope>
    <source>
        <strain evidence="1">4Y35</strain>
    </source>
</reference>